<evidence type="ECO:0000256" key="7">
    <source>
        <dbReference type="ARBA" id="ARBA00022466"/>
    </source>
</evidence>
<evidence type="ECO:0000256" key="1">
    <source>
        <dbReference type="ARBA" id="ARBA00004418"/>
    </source>
</evidence>
<evidence type="ECO:0000256" key="4">
    <source>
        <dbReference type="ARBA" id="ARBA00011245"/>
    </source>
</evidence>
<evidence type="ECO:0000259" key="21">
    <source>
        <dbReference type="PROSITE" id="PS50846"/>
    </source>
</evidence>
<dbReference type="PROSITE" id="PS51257">
    <property type="entry name" value="PROKAR_LIPOPROTEIN"/>
    <property type="match status" value="1"/>
</dbReference>
<keyword evidence="6" id="KW-0813">Transport</keyword>
<comment type="function">
    <text evidence="19">Involved in mercury resistance. Acts as a mercury scavenger that specifically binds to a mercuric ion in the periplasm and probably passes it to the cytoplasmic mercuric reductase MerA via the mercuric transport protein MerT.</text>
</comment>
<evidence type="ECO:0000256" key="11">
    <source>
        <dbReference type="ARBA" id="ARBA00022723"/>
    </source>
</evidence>
<evidence type="ECO:0000256" key="20">
    <source>
        <dbReference type="SAM" id="Phobius"/>
    </source>
</evidence>
<evidence type="ECO:0000256" key="12">
    <source>
        <dbReference type="ARBA" id="ARBA00022729"/>
    </source>
</evidence>
<feature type="transmembrane region" description="Helical" evidence="20">
    <location>
        <begin position="283"/>
        <end position="301"/>
    </location>
</feature>
<protein>
    <recommendedName>
        <fullName evidence="5">Mercuric transport protein periplasmic component</fullName>
    </recommendedName>
    <alternativeName>
        <fullName evidence="18">Mercury scavenger protein</fullName>
    </alternativeName>
    <alternativeName>
        <fullName evidence="17">Periplasmic mercury ion-binding protein</fullName>
    </alternativeName>
</protein>
<proteinExistence type="inferred from homology"/>
<accession>A0AA39CUV8</accession>
<feature type="domain" description="HMA" evidence="21">
    <location>
        <begin position="123"/>
        <end position="189"/>
    </location>
</feature>
<dbReference type="SUPFAM" id="SSF55008">
    <property type="entry name" value="HMA, heavy metal-associated domain"/>
    <property type="match status" value="1"/>
</dbReference>
<dbReference type="InterPro" id="IPR001802">
    <property type="entry name" value="MerP/CopZ"/>
</dbReference>
<keyword evidence="9" id="KW-0997">Cell inner membrane</keyword>
<dbReference type="InterPro" id="IPR003457">
    <property type="entry name" value="Transprt_MerT"/>
</dbReference>
<keyword evidence="14" id="KW-0476">Mercury</keyword>
<evidence type="ECO:0000313" key="22">
    <source>
        <dbReference type="EMBL" id="KAJ9627462.1"/>
    </source>
</evidence>
<comment type="caution">
    <text evidence="22">The sequence shown here is derived from an EMBL/GenBank/DDBJ whole genome shotgun (WGS) entry which is preliminary data.</text>
</comment>
<dbReference type="GO" id="GO:0005886">
    <property type="term" value="C:plasma membrane"/>
    <property type="evidence" value="ECO:0007669"/>
    <property type="project" value="UniProtKB-SubCell"/>
</dbReference>
<dbReference type="InterPro" id="IPR004891">
    <property type="entry name" value="Mercury-R_MerC"/>
</dbReference>
<keyword evidence="16 20" id="KW-0472">Membrane</keyword>
<evidence type="ECO:0000256" key="15">
    <source>
        <dbReference type="ARBA" id="ARBA00022989"/>
    </source>
</evidence>
<keyword evidence="7" id="KW-0475">Mercuric resistance</keyword>
<feature type="transmembrane region" description="Helical" evidence="20">
    <location>
        <begin position="258"/>
        <end position="277"/>
    </location>
</feature>
<evidence type="ECO:0000256" key="6">
    <source>
        <dbReference type="ARBA" id="ARBA00022448"/>
    </source>
</evidence>
<organism evidence="22">
    <name type="scientific">Knufia peltigerae</name>
    <dbReference type="NCBI Taxonomy" id="1002370"/>
    <lineage>
        <taxon>Eukaryota</taxon>
        <taxon>Fungi</taxon>
        <taxon>Dikarya</taxon>
        <taxon>Ascomycota</taxon>
        <taxon>Pezizomycotina</taxon>
        <taxon>Eurotiomycetes</taxon>
        <taxon>Chaetothyriomycetidae</taxon>
        <taxon>Chaetothyriales</taxon>
        <taxon>Trichomeriaceae</taxon>
        <taxon>Knufia</taxon>
    </lineage>
</organism>
<keyword evidence="11" id="KW-0479">Metal-binding</keyword>
<reference evidence="22" key="1">
    <citation type="submission" date="2022-10" db="EMBL/GenBank/DDBJ databases">
        <title>Culturing micro-colonial fungi from biological soil crusts in the Mojave desert and describing Neophaeococcomyces mojavensis, and introducing the new genera and species Taxawa tesnikishii.</title>
        <authorList>
            <person name="Kurbessoian T."/>
            <person name="Stajich J.E."/>
        </authorList>
    </citation>
    <scope>NUCLEOTIDE SEQUENCE</scope>
    <source>
        <strain evidence="22">TK_35</strain>
    </source>
</reference>
<evidence type="ECO:0000256" key="13">
    <source>
        <dbReference type="ARBA" id="ARBA00022764"/>
    </source>
</evidence>
<dbReference type="CDD" id="cd00371">
    <property type="entry name" value="HMA"/>
    <property type="match status" value="1"/>
</dbReference>
<dbReference type="InterPro" id="IPR006121">
    <property type="entry name" value="HMA_dom"/>
</dbReference>
<dbReference type="Pfam" id="PF02411">
    <property type="entry name" value="MerT"/>
    <property type="match status" value="1"/>
</dbReference>
<dbReference type="Gene3D" id="3.30.70.100">
    <property type="match status" value="1"/>
</dbReference>
<dbReference type="GO" id="GO:0045340">
    <property type="term" value="F:mercury ion binding"/>
    <property type="evidence" value="ECO:0007669"/>
    <property type="project" value="InterPro"/>
</dbReference>
<feature type="transmembrane region" description="Helical" evidence="20">
    <location>
        <begin position="228"/>
        <end position="246"/>
    </location>
</feature>
<evidence type="ECO:0000256" key="18">
    <source>
        <dbReference type="ARBA" id="ARBA00033174"/>
    </source>
</evidence>
<dbReference type="InterPro" id="IPR036163">
    <property type="entry name" value="HMA_dom_sf"/>
</dbReference>
<dbReference type="InterPro" id="IPR011795">
    <property type="entry name" value="MerP"/>
</dbReference>
<dbReference type="PROSITE" id="PS01047">
    <property type="entry name" value="HMA_1"/>
    <property type="match status" value="1"/>
</dbReference>
<name>A0AA39CUV8_9EURO</name>
<dbReference type="AlphaFoldDB" id="A0AA39CUV8"/>
<keyword evidence="15 20" id="KW-1133">Transmembrane helix</keyword>
<dbReference type="InterPro" id="IPR017969">
    <property type="entry name" value="Heavy-metal-associated_CS"/>
</dbReference>
<keyword evidence="13" id="KW-0574">Periplasm</keyword>
<keyword evidence="8" id="KW-1003">Cell membrane</keyword>
<dbReference type="PRINTS" id="PR00946">
    <property type="entry name" value="HGSCAVENGER"/>
</dbReference>
<dbReference type="Gene3D" id="1.10.287.910">
    <property type="entry name" value="bacterial mercury transporter, merf"/>
    <property type="match status" value="1"/>
</dbReference>
<comment type="subunit">
    <text evidence="4">Monomer.</text>
</comment>
<keyword evidence="10 20" id="KW-0812">Transmembrane</keyword>
<evidence type="ECO:0000256" key="14">
    <source>
        <dbReference type="ARBA" id="ARBA00022914"/>
    </source>
</evidence>
<evidence type="ECO:0000256" key="16">
    <source>
        <dbReference type="ARBA" id="ARBA00023136"/>
    </source>
</evidence>
<evidence type="ECO:0000256" key="9">
    <source>
        <dbReference type="ARBA" id="ARBA00022519"/>
    </source>
</evidence>
<evidence type="ECO:0000256" key="8">
    <source>
        <dbReference type="ARBA" id="ARBA00022475"/>
    </source>
</evidence>
<dbReference type="EMBL" id="JAPDRN010000077">
    <property type="protein sequence ID" value="KAJ9627462.1"/>
    <property type="molecule type" value="Genomic_DNA"/>
</dbReference>
<evidence type="ECO:0000256" key="10">
    <source>
        <dbReference type="ARBA" id="ARBA00022692"/>
    </source>
</evidence>
<sequence>MKNTKTGAAALLAGGVTAILASACCLGPLVLVTLGFSGAWLGSLAALEPYRPLFIGAALVAMVFAWRRIYRPAGTCAPGEVCAVPRVRTAYKVLFWIDPHMKKLAAVLVLGLAFTAPAWAALKTVTLAVPGMTCATCPITVKRGLSKVEGVTKIEVSYESKEAVVTFDDAKTSLKALTDATTNVGYPSTAGVVGSIVTAIGCAGCFPALGSLGAAIGLGFLSQYEGLFIRYLLPLFAGIALLANVISWRRHGQWFRGALSVTGPLLVLAAVFVMRILDQRSGYLLYPGLVLMVAVAIWDLISRPRKAGATTDDKTECC</sequence>
<dbReference type="NCBIfam" id="NF010314">
    <property type="entry name" value="PRK13751.2"/>
    <property type="match status" value="1"/>
</dbReference>
<evidence type="ECO:0000256" key="17">
    <source>
        <dbReference type="ARBA" id="ARBA00030957"/>
    </source>
</evidence>
<evidence type="ECO:0000256" key="3">
    <source>
        <dbReference type="ARBA" id="ARBA00005938"/>
    </source>
</evidence>
<evidence type="ECO:0000256" key="5">
    <source>
        <dbReference type="ARBA" id="ARBA00013601"/>
    </source>
</evidence>
<comment type="similarity">
    <text evidence="3">Belongs to the MerP family.</text>
</comment>
<keyword evidence="12" id="KW-0732">Signal</keyword>
<dbReference type="NCBIfam" id="NF033784">
    <property type="entry name" value="transport_merC"/>
    <property type="match status" value="1"/>
</dbReference>
<dbReference type="NCBIfam" id="TIGR02052">
    <property type="entry name" value="MerP"/>
    <property type="match status" value="1"/>
</dbReference>
<dbReference type="Pfam" id="PF00403">
    <property type="entry name" value="HMA"/>
    <property type="match status" value="1"/>
</dbReference>
<dbReference type="FunFam" id="3.30.70.100:FF:000001">
    <property type="entry name" value="ATPase copper transporting beta"/>
    <property type="match status" value="1"/>
</dbReference>
<evidence type="ECO:0000256" key="2">
    <source>
        <dbReference type="ARBA" id="ARBA00004429"/>
    </source>
</evidence>
<dbReference type="Pfam" id="PF03203">
    <property type="entry name" value="MerC"/>
    <property type="match status" value="1"/>
</dbReference>
<evidence type="ECO:0000256" key="19">
    <source>
        <dbReference type="ARBA" id="ARBA00045344"/>
    </source>
</evidence>
<dbReference type="PROSITE" id="PS50846">
    <property type="entry name" value="HMA_2"/>
    <property type="match status" value="1"/>
</dbReference>
<gene>
    <name evidence="22" type="ORF">H2204_009689</name>
</gene>
<feature type="transmembrane region" description="Helical" evidence="20">
    <location>
        <begin position="49"/>
        <end position="66"/>
    </location>
</feature>
<dbReference type="GO" id="GO:0042597">
    <property type="term" value="C:periplasmic space"/>
    <property type="evidence" value="ECO:0007669"/>
    <property type="project" value="UniProtKB-SubCell"/>
</dbReference>
<comment type="subcellular location">
    <subcellularLocation>
        <location evidence="2">Cell inner membrane</location>
        <topology evidence="2">Multi-pass membrane protein</topology>
    </subcellularLocation>
    <subcellularLocation>
        <location evidence="1">Periplasm</location>
    </subcellularLocation>
</comment>
<dbReference type="GO" id="GO:0015097">
    <property type="term" value="F:mercury ion transmembrane transporter activity"/>
    <property type="evidence" value="ECO:0007669"/>
    <property type="project" value="InterPro"/>
</dbReference>